<evidence type="ECO:0000313" key="3">
    <source>
        <dbReference type="Proteomes" id="UP000292568"/>
    </source>
</evidence>
<protein>
    <submittedName>
        <fullName evidence="2">Transposase</fullName>
    </submittedName>
</protein>
<proteinExistence type="predicted"/>
<dbReference type="Proteomes" id="UP000292568">
    <property type="component" value="Unassembled WGS sequence"/>
</dbReference>
<comment type="caution">
    <text evidence="2">The sequence shown here is derived from an EMBL/GenBank/DDBJ whole genome shotgun (WGS) entry which is preliminary data.</text>
</comment>
<reference evidence="2 3" key="1">
    <citation type="submission" date="2018-12" db="EMBL/GenBank/DDBJ databases">
        <title>Unveiling genomic diversity among members of the Bifidobacterium pseudolongum species, a widely distributed gut commensal of the animal kingdom.</title>
        <authorList>
            <person name="Lugli G.A."/>
            <person name="Duranti S."/>
            <person name="Albert K."/>
            <person name="Mancabelli L."/>
            <person name="Napoli S."/>
            <person name="Viappiani A."/>
            <person name="Anzalone R."/>
            <person name="Longhi G."/>
            <person name="Milani C."/>
            <person name="Turroni F."/>
            <person name="Alessandri G."/>
            <person name="Sela D.A."/>
            <person name="Van Sinderen D."/>
            <person name="Ventura M."/>
        </authorList>
    </citation>
    <scope>NUCLEOTIDE SEQUENCE [LARGE SCALE GENOMIC DNA]</scope>
    <source>
        <strain evidence="2 3">2093B</strain>
    </source>
</reference>
<dbReference type="EMBL" id="RYUH01000014">
    <property type="protein sequence ID" value="RYQ09004.1"/>
    <property type="molecule type" value="Genomic_DNA"/>
</dbReference>
<evidence type="ECO:0000313" key="2">
    <source>
        <dbReference type="EMBL" id="RYQ09004.1"/>
    </source>
</evidence>
<sequence length="162" mass="17621">MTSGGGMFSAEEVAYLKTLPAVADATVKRILYTEEFKASCVQRYAQGGSPVGIFREAGLDPALIGYKRIECAIARWRKAMGVPARTTARDRTRAMYSAGSPTQRPSPGGRGSGDIRDLLISQQVRRIDELERQVEELTAQLEAAGVEPHAAQRRDTPGLRDA</sequence>
<feature type="region of interest" description="Disordered" evidence="1">
    <location>
        <begin position="141"/>
        <end position="162"/>
    </location>
</feature>
<feature type="region of interest" description="Disordered" evidence="1">
    <location>
        <begin position="87"/>
        <end position="115"/>
    </location>
</feature>
<organism evidence="2 3">
    <name type="scientific">Bifidobacterium pseudolongum subsp. globosum</name>
    <dbReference type="NCBI Taxonomy" id="1690"/>
    <lineage>
        <taxon>Bacteria</taxon>
        <taxon>Bacillati</taxon>
        <taxon>Actinomycetota</taxon>
        <taxon>Actinomycetes</taxon>
        <taxon>Bifidobacteriales</taxon>
        <taxon>Bifidobacteriaceae</taxon>
        <taxon>Bifidobacterium</taxon>
    </lineage>
</organism>
<dbReference type="RefSeq" id="WP_347379607.1">
    <property type="nucleotide sequence ID" value="NZ_RYUH01000014.1"/>
</dbReference>
<feature type="compositionally biased region" description="Basic and acidic residues" evidence="1">
    <location>
        <begin position="150"/>
        <end position="162"/>
    </location>
</feature>
<evidence type="ECO:0000256" key="1">
    <source>
        <dbReference type="SAM" id="MobiDB-lite"/>
    </source>
</evidence>
<gene>
    <name evidence="2" type="ORF">PG2093B_1558</name>
</gene>
<name>A0A4Q5A0Z0_9BIFI</name>
<accession>A0A4Q5A0Z0</accession>
<dbReference type="AlphaFoldDB" id="A0A4Q5A0Z0"/>